<evidence type="ECO:0000313" key="2">
    <source>
        <dbReference type="EMBL" id="MUP41160.1"/>
    </source>
</evidence>
<evidence type="ECO:0000313" key="3">
    <source>
        <dbReference type="Proteomes" id="UP000460416"/>
    </source>
</evidence>
<name>A0A7M3SX29_9FLAO</name>
<feature type="transmembrane region" description="Helical" evidence="1">
    <location>
        <begin position="127"/>
        <end position="148"/>
    </location>
</feature>
<keyword evidence="3" id="KW-1185">Reference proteome</keyword>
<feature type="transmembrane region" description="Helical" evidence="1">
    <location>
        <begin position="97"/>
        <end position="115"/>
    </location>
</feature>
<evidence type="ECO:0000256" key="1">
    <source>
        <dbReference type="SAM" id="Phobius"/>
    </source>
</evidence>
<dbReference type="Proteomes" id="UP000460416">
    <property type="component" value="Unassembled WGS sequence"/>
</dbReference>
<accession>A0A7M3SX29</accession>
<sequence length="198" mass="23724">MIVFLEIYGYLPIWAWLEDYKILSFYENTVFRRNLWWGNSLKIITTLCISWIFIKQIQNEKTKKWLITILYIFPVFSILSFLTIGEFFHAYDPYVDISKTFILLICVGLYYLQILKSDEILDFFKDIRFFISVGIVIWELGMVPLGLYSGFFSLENPLYMELDRIVHQYANIFLYSVFAIGFYVDYRYNSHISKKAVM</sequence>
<proteinExistence type="predicted"/>
<keyword evidence="1" id="KW-0472">Membrane</keyword>
<feature type="transmembrane region" description="Helical" evidence="1">
    <location>
        <begin position="66"/>
        <end position="91"/>
    </location>
</feature>
<reference evidence="2 3" key="1">
    <citation type="submission" date="2019-07" db="EMBL/GenBank/DDBJ databases">
        <title>Gramella aestuarii sp. nov., isolated from a tidal flat, and emended description of Gramella echinicola.</title>
        <authorList>
            <person name="Liu L."/>
        </authorList>
    </citation>
    <scope>NUCLEOTIDE SEQUENCE [LARGE SCALE GENOMIC DNA]</scope>
    <source>
        <strain evidence="2 3">BS12</strain>
    </source>
</reference>
<feature type="transmembrane region" description="Helical" evidence="1">
    <location>
        <begin position="168"/>
        <end position="186"/>
    </location>
</feature>
<keyword evidence="1" id="KW-0812">Transmembrane</keyword>
<keyword evidence="1" id="KW-1133">Transmembrane helix</keyword>
<gene>
    <name evidence="2" type="ORF">FLP08_01095</name>
</gene>
<dbReference type="EMBL" id="VJVW01000001">
    <property type="protein sequence ID" value="MUP41160.1"/>
    <property type="molecule type" value="Genomic_DNA"/>
</dbReference>
<protein>
    <submittedName>
        <fullName evidence="2">Uncharacterized protein</fullName>
    </submittedName>
</protein>
<feature type="transmembrane region" description="Helical" evidence="1">
    <location>
        <begin position="35"/>
        <end position="54"/>
    </location>
</feature>
<dbReference type="RefSeq" id="WP_156273174.1">
    <property type="nucleotide sequence ID" value="NZ_BAABGI010000002.1"/>
</dbReference>
<comment type="caution">
    <text evidence="2">The sequence shown here is derived from an EMBL/GenBank/DDBJ whole genome shotgun (WGS) entry which is preliminary data.</text>
</comment>
<dbReference type="AlphaFoldDB" id="A0A7M3SX29"/>
<organism evidence="2 3">
    <name type="scientific">Christiangramia aestuarii</name>
    <dbReference type="NCBI Taxonomy" id="1028746"/>
    <lineage>
        <taxon>Bacteria</taxon>
        <taxon>Pseudomonadati</taxon>
        <taxon>Bacteroidota</taxon>
        <taxon>Flavobacteriia</taxon>
        <taxon>Flavobacteriales</taxon>
        <taxon>Flavobacteriaceae</taxon>
        <taxon>Christiangramia</taxon>
    </lineage>
</organism>
<dbReference type="OrthoDB" id="1453530at2"/>